<keyword evidence="1" id="KW-0812">Transmembrane</keyword>
<keyword evidence="3" id="KW-1185">Reference proteome</keyword>
<feature type="transmembrane region" description="Helical" evidence="1">
    <location>
        <begin position="49"/>
        <end position="74"/>
    </location>
</feature>
<reference evidence="3" key="1">
    <citation type="submission" date="2013-09" db="EMBL/GenBank/DDBJ databases">
        <authorList>
            <person name="Zeng Z."/>
            <person name="Chen C."/>
        </authorList>
    </citation>
    <scope>NUCLEOTIDE SEQUENCE [LARGE SCALE GENOMIC DNA]</scope>
    <source>
        <strain evidence="3">DK69</strain>
    </source>
</reference>
<evidence type="ECO:0000313" key="2">
    <source>
        <dbReference type="EMBL" id="KGO92831.1"/>
    </source>
</evidence>
<keyword evidence="1" id="KW-0472">Membrane</keyword>
<evidence type="ECO:0000313" key="3">
    <source>
        <dbReference type="Proteomes" id="UP000030149"/>
    </source>
</evidence>
<protein>
    <submittedName>
        <fullName evidence="2">Uncharacterized protein</fullName>
    </submittedName>
</protein>
<proteinExistence type="predicted"/>
<dbReference type="RefSeq" id="WP_023575053.1">
    <property type="nucleotide sequence ID" value="NZ_AVCS01000040.1"/>
</dbReference>
<dbReference type="PATRIC" id="fig|1107311.3.peg.3063"/>
<accession>V6RZ68</accession>
<dbReference type="AlphaFoldDB" id="V6RZ68"/>
<name>V6RZ68_9FLAO</name>
<organism evidence="2 3">
    <name type="scientific">Flavobacterium enshiense DK69</name>
    <dbReference type="NCBI Taxonomy" id="1107311"/>
    <lineage>
        <taxon>Bacteria</taxon>
        <taxon>Pseudomonadati</taxon>
        <taxon>Bacteroidota</taxon>
        <taxon>Flavobacteriia</taxon>
        <taxon>Flavobacteriales</taxon>
        <taxon>Flavobacteriaceae</taxon>
        <taxon>Flavobacterium</taxon>
    </lineage>
</organism>
<dbReference type="Proteomes" id="UP000030149">
    <property type="component" value="Unassembled WGS sequence"/>
</dbReference>
<reference evidence="2 3" key="2">
    <citation type="journal article" date="2015" name="Stand. Genomic Sci.">
        <title>High quality draft genomic sequence of Flavobacterium enshiense DK69(T) and comparison among Flavobacterium genomes.</title>
        <authorList>
            <person name="Zeng Z."/>
            <person name="Chen C."/>
            <person name="Du H."/>
            <person name="Wang G."/>
            <person name="Li M."/>
        </authorList>
    </citation>
    <scope>NUCLEOTIDE SEQUENCE [LARGE SCALE GENOMIC DNA]</scope>
    <source>
        <strain evidence="2 3">DK69</strain>
    </source>
</reference>
<feature type="transmembrane region" description="Helical" evidence="1">
    <location>
        <begin position="16"/>
        <end position="37"/>
    </location>
</feature>
<dbReference type="OrthoDB" id="820979at2"/>
<comment type="caution">
    <text evidence="2">The sequence shown here is derived from an EMBL/GenBank/DDBJ whole genome shotgun (WGS) entry which is preliminary data.</text>
</comment>
<sequence>MTQNLENPKIYNDNSYLNIEAIQLYFALALPLTVFFLPQSESGFEKKIILFFVMCLISLVLFLAFSFELNYFVLSKNHLIIKNPIWFWKEKSFSVESIKEIEFESEFRSGICLKVNFNNNSKSFASKSLKDKSWKRLKEDLQSRGIIVNDKANLGIK</sequence>
<keyword evidence="1" id="KW-1133">Transmembrane helix</keyword>
<dbReference type="EMBL" id="JRLZ01000022">
    <property type="protein sequence ID" value="KGO92831.1"/>
    <property type="molecule type" value="Genomic_DNA"/>
</dbReference>
<evidence type="ECO:0000256" key="1">
    <source>
        <dbReference type="SAM" id="Phobius"/>
    </source>
</evidence>
<gene>
    <name evidence="2" type="ORF">Q767_15435</name>
</gene>